<evidence type="ECO:0000313" key="1">
    <source>
        <dbReference type="EMBL" id="SVD13805.1"/>
    </source>
</evidence>
<gene>
    <name evidence="1" type="ORF">METZ01_LOCUS366659</name>
</gene>
<sequence>VVLTAKNHYMHTRGKRVSFWGNTANK</sequence>
<feature type="non-terminal residue" evidence="1">
    <location>
        <position position="26"/>
    </location>
</feature>
<accession>A0A382SWG1</accession>
<dbReference type="AlphaFoldDB" id="A0A382SWG1"/>
<organism evidence="1">
    <name type="scientific">marine metagenome</name>
    <dbReference type="NCBI Taxonomy" id="408172"/>
    <lineage>
        <taxon>unclassified sequences</taxon>
        <taxon>metagenomes</taxon>
        <taxon>ecological metagenomes</taxon>
    </lineage>
</organism>
<reference evidence="1" key="1">
    <citation type="submission" date="2018-05" db="EMBL/GenBank/DDBJ databases">
        <authorList>
            <person name="Lanie J.A."/>
            <person name="Ng W.-L."/>
            <person name="Kazmierczak K.M."/>
            <person name="Andrzejewski T.M."/>
            <person name="Davidsen T.M."/>
            <person name="Wayne K.J."/>
            <person name="Tettelin H."/>
            <person name="Glass J.I."/>
            <person name="Rusch D."/>
            <person name="Podicherti R."/>
            <person name="Tsui H.-C.T."/>
            <person name="Winkler M.E."/>
        </authorList>
    </citation>
    <scope>NUCLEOTIDE SEQUENCE</scope>
</reference>
<proteinExistence type="predicted"/>
<protein>
    <submittedName>
        <fullName evidence="1">Uncharacterized protein</fullName>
    </submittedName>
</protein>
<dbReference type="EMBL" id="UINC01131848">
    <property type="protein sequence ID" value="SVD13805.1"/>
    <property type="molecule type" value="Genomic_DNA"/>
</dbReference>
<feature type="non-terminal residue" evidence="1">
    <location>
        <position position="1"/>
    </location>
</feature>
<name>A0A382SWG1_9ZZZZ</name>